<sequence length="141" mass="15214">MKPRLMACVLALATSQPVGALRTPYLSPRARLHQRAAGLLLRQASEKEGLLAVWEDVLDYLTNMGGYTGFTEEELKGGLGAAEPPGQISERLKEKDMQAFGRPTEGINSTTTTIFVILLILLGPGLMLLSIAVYGPPAFFP</sequence>
<gene>
    <name evidence="3" type="ORF">AB1Y20_008684</name>
</gene>
<name>A0AB34ITR8_PRYPA</name>
<keyword evidence="1" id="KW-0812">Transmembrane</keyword>
<keyword evidence="1" id="KW-1133">Transmembrane helix</keyword>
<dbReference type="Proteomes" id="UP001515480">
    <property type="component" value="Unassembled WGS sequence"/>
</dbReference>
<evidence type="ECO:0000313" key="3">
    <source>
        <dbReference type="EMBL" id="KAL1504917.1"/>
    </source>
</evidence>
<feature type="chain" id="PRO_5044331592" description="PS II complex 12 kDa extrinsic protein" evidence="2">
    <location>
        <begin position="21"/>
        <end position="141"/>
    </location>
</feature>
<keyword evidence="4" id="KW-1185">Reference proteome</keyword>
<feature type="signal peptide" evidence="2">
    <location>
        <begin position="1"/>
        <end position="20"/>
    </location>
</feature>
<proteinExistence type="predicted"/>
<evidence type="ECO:0008006" key="5">
    <source>
        <dbReference type="Google" id="ProtNLM"/>
    </source>
</evidence>
<dbReference type="AlphaFoldDB" id="A0AB34ITR8"/>
<keyword evidence="2" id="KW-0732">Signal</keyword>
<feature type="transmembrane region" description="Helical" evidence="1">
    <location>
        <begin position="114"/>
        <end position="135"/>
    </location>
</feature>
<protein>
    <recommendedName>
        <fullName evidence="5">PS II complex 12 kDa extrinsic protein</fullName>
    </recommendedName>
</protein>
<evidence type="ECO:0000256" key="2">
    <source>
        <dbReference type="SAM" id="SignalP"/>
    </source>
</evidence>
<keyword evidence="1" id="KW-0472">Membrane</keyword>
<comment type="caution">
    <text evidence="3">The sequence shown here is derived from an EMBL/GenBank/DDBJ whole genome shotgun (WGS) entry which is preliminary data.</text>
</comment>
<dbReference type="EMBL" id="JBGBPQ010000019">
    <property type="protein sequence ID" value="KAL1504917.1"/>
    <property type="molecule type" value="Genomic_DNA"/>
</dbReference>
<evidence type="ECO:0000313" key="4">
    <source>
        <dbReference type="Proteomes" id="UP001515480"/>
    </source>
</evidence>
<reference evidence="3 4" key="1">
    <citation type="journal article" date="2024" name="Science">
        <title>Giant polyketide synthase enzymes in the biosynthesis of giant marine polyether toxins.</title>
        <authorList>
            <person name="Fallon T.R."/>
            <person name="Shende V.V."/>
            <person name="Wierzbicki I.H."/>
            <person name="Pendleton A.L."/>
            <person name="Watervoot N.F."/>
            <person name="Auber R.P."/>
            <person name="Gonzalez D.J."/>
            <person name="Wisecaver J.H."/>
            <person name="Moore B.S."/>
        </authorList>
    </citation>
    <scope>NUCLEOTIDE SEQUENCE [LARGE SCALE GENOMIC DNA]</scope>
    <source>
        <strain evidence="3 4">12B1</strain>
    </source>
</reference>
<accession>A0AB34ITR8</accession>
<organism evidence="3 4">
    <name type="scientific">Prymnesium parvum</name>
    <name type="common">Toxic golden alga</name>
    <dbReference type="NCBI Taxonomy" id="97485"/>
    <lineage>
        <taxon>Eukaryota</taxon>
        <taxon>Haptista</taxon>
        <taxon>Haptophyta</taxon>
        <taxon>Prymnesiophyceae</taxon>
        <taxon>Prymnesiales</taxon>
        <taxon>Prymnesiaceae</taxon>
        <taxon>Prymnesium</taxon>
    </lineage>
</organism>
<evidence type="ECO:0000256" key="1">
    <source>
        <dbReference type="SAM" id="Phobius"/>
    </source>
</evidence>